<keyword evidence="7 13" id="KW-0479">Metal-binding</keyword>
<dbReference type="FunFam" id="3.40.980.10:FF:000002">
    <property type="entry name" value="Molybdopterin molybdenumtransferase"/>
    <property type="match status" value="1"/>
</dbReference>
<dbReference type="GO" id="GO:0005829">
    <property type="term" value="C:cytosol"/>
    <property type="evidence" value="ECO:0007669"/>
    <property type="project" value="TreeGrafter"/>
</dbReference>
<dbReference type="Gene3D" id="3.40.980.10">
    <property type="entry name" value="MoaB/Mog-like domain"/>
    <property type="match status" value="2"/>
</dbReference>
<dbReference type="PROSITE" id="PS01079">
    <property type="entry name" value="MOCF_BIOSYNTHESIS_2"/>
    <property type="match status" value="1"/>
</dbReference>
<dbReference type="Proteomes" id="UP001432146">
    <property type="component" value="Unassembled WGS sequence"/>
</dbReference>
<reference evidence="15 16" key="1">
    <citation type="submission" date="2024-05" db="EMBL/GenBank/DDBJ databases">
        <title>The nuclear and mitochondrial genome assemblies of Tetragonisca angustula (Apidae: Meliponini), a tiny yet remarkable pollinator in the Neotropics.</title>
        <authorList>
            <person name="Ferrari R."/>
            <person name="Ricardo P.C."/>
            <person name="Dias F.C."/>
            <person name="Araujo N.S."/>
            <person name="Soares D.O."/>
            <person name="Zhou Q.-S."/>
            <person name="Zhu C.-D."/>
            <person name="Coutinho L."/>
            <person name="Airas M.C."/>
            <person name="Batista T.M."/>
        </authorList>
    </citation>
    <scope>NUCLEOTIDE SEQUENCE [LARGE SCALE GENOMIC DNA]</scope>
    <source>
        <strain evidence="15">ASF017062</strain>
        <tissue evidence="15">Abdomen</tissue>
    </source>
</reference>
<dbReference type="FunFam" id="3.40.980.10:FF:000001">
    <property type="entry name" value="Molybdopterin molybdenumtransferase"/>
    <property type="match status" value="1"/>
</dbReference>
<dbReference type="SUPFAM" id="SSF63867">
    <property type="entry name" value="MoeA C-terminal domain-like"/>
    <property type="match status" value="1"/>
</dbReference>
<dbReference type="PANTHER" id="PTHR10192:SF5">
    <property type="entry name" value="GEPHYRIN"/>
    <property type="match status" value="1"/>
</dbReference>
<dbReference type="EMBL" id="JAWNGG020000105">
    <property type="protein sequence ID" value="KAK9301852.1"/>
    <property type="molecule type" value="Genomic_DNA"/>
</dbReference>
<organism evidence="15 16">
    <name type="scientific">Tetragonisca angustula</name>
    <dbReference type="NCBI Taxonomy" id="166442"/>
    <lineage>
        <taxon>Eukaryota</taxon>
        <taxon>Metazoa</taxon>
        <taxon>Ecdysozoa</taxon>
        <taxon>Arthropoda</taxon>
        <taxon>Hexapoda</taxon>
        <taxon>Insecta</taxon>
        <taxon>Pterygota</taxon>
        <taxon>Neoptera</taxon>
        <taxon>Endopterygota</taxon>
        <taxon>Hymenoptera</taxon>
        <taxon>Apocrita</taxon>
        <taxon>Aculeata</taxon>
        <taxon>Apoidea</taxon>
        <taxon>Anthophila</taxon>
        <taxon>Apidae</taxon>
        <taxon>Tetragonisca</taxon>
    </lineage>
</organism>
<dbReference type="AlphaFoldDB" id="A0AAW0ZVS5"/>
<comment type="caution">
    <text evidence="15">The sequence shown here is derived from an EMBL/GenBank/DDBJ whole genome shotgun (WGS) entry which is preliminary data.</text>
</comment>
<comment type="cofactor">
    <cofactor evidence="1 13">
        <name>Mg(2+)</name>
        <dbReference type="ChEBI" id="CHEBI:18420"/>
    </cofactor>
</comment>
<evidence type="ECO:0000256" key="13">
    <source>
        <dbReference type="RuleBase" id="RU365090"/>
    </source>
</evidence>
<keyword evidence="5 13" id="KW-0500">Molybdenum</keyword>
<dbReference type="GO" id="GO:0072579">
    <property type="term" value="P:glycine receptor clustering"/>
    <property type="evidence" value="ECO:0007669"/>
    <property type="project" value="TreeGrafter"/>
</dbReference>
<comment type="similarity">
    <text evidence="4">In the C-terminal section; belongs to the MoeA family.</text>
</comment>
<dbReference type="Pfam" id="PF00994">
    <property type="entry name" value="MoCF_biosynth"/>
    <property type="match status" value="2"/>
</dbReference>
<evidence type="ECO:0000313" key="15">
    <source>
        <dbReference type="EMBL" id="KAK9301852.1"/>
    </source>
</evidence>
<dbReference type="SMART" id="SM00852">
    <property type="entry name" value="MoCF_biosynth"/>
    <property type="match status" value="2"/>
</dbReference>
<dbReference type="Pfam" id="PF03453">
    <property type="entry name" value="MoeA_N"/>
    <property type="match status" value="1"/>
</dbReference>
<evidence type="ECO:0000256" key="10">
    <source>
        <dbReference type="ARBA" id="ARBA00022842"/>
    </source>
</evidence>
<dbReference type="InterPro" id="IPR038987">
    <property type="entry name" value="MoeA-like"/>
</dbReference>
<evidence type="ECO:0000259" key="14">
    <source>
        <dbReference type="SMART" id="SM00852"/>
    </source>
</evidence>
<name>A0AAW0ZVS5_9HYME</name>
<dbReference type="GO" id="GO:0030425">
    <property type="term" value="C:dendrite"/>
    <property type="evidence" value="ECO:0007669"/>
    <property type="project" value="TreeGrafter"/>
</dbReference>
<evidence type="ECO:0000256" key="5">
    <source>
        <dbReference type="ARBA" id="ARBA00022505"/>
    </source>
</evidence>
<dbReference type="GO" id="GO:0046872">
    <property type="term" value="F:metal ion binding"/>
    <property type="evidence" value="ECO:0007669"/>
    <property type="project" value="UniProtKB-UniRule"/>
</dbReference>
<evidence type="ECO:0000256" key="1">
    <source>
        <dbReference type="ARBA" id="ARBA00001946"/>
    </source>
</evidence>
<comment type="catalytic activity">
    <reaction evidence="13">
        <text>adenylyl-molybdopterin + molybdate = Mo-molybdopterin + AMP + H(+)</text>
        <dbReference type="Rhea" id="RHEA:35047"/>
        <dbReference type="ChEBI" id="CHEBI:15378"/>
        <dbReference type="ChEBI" id="CHEBI:36264"/>
        <dbReference type="ChEBI" id="CHEBI:62727"/>
        <dbReference type="ChEBI" id="CHEBI:71302"/>
        <dbReference type="ChEBI" id="CHEBI:456215"/>
    </reaction>
</comment>
<dbReference type="GO" id="GO:0061599">
    <property type="term" value="F:molybdopterin molybdotransferase activity"/>
    <property type="evidence" value="ECO:0007669"/>
    <property type="project" value="UniProtKB-UniRule"/>
</dbReference>
<comment type="pathway">
    <text evidence="2 13">Cofactor biosynthesis; molybdopterin biosynthesis.</text>
</comment>
<dbReference type="Gene3D" id="2.170.190.11">
    <property type="entry name" value="Molybdopterin biosynthesis moea protein, domain 3"/>
    <property type="match status" value="1"/>
</dbReference>
<evidence type="ECO:0000256" key="12">
    <source>
        <dbReference type="ARBA" id="ARBA00023268"/>
    </source>
</evidence>
<dbReference type="SUPFAM" id="SSF63882">
    <property type="entry name" value="MoeA N-terminal region -like"/>
    <property type="match status" value="1"/>
</dbReference>
<dbReference type="GO" id="GO:0061598">
    <property type="term" value="F:molybdopterin adenylyltransferase activity"/>
    <property type="evidence" value="ECO:0007669"/>
    <property type="project" value="UniProtKB-UniRule"/>
</dbReference>
<dbReference type="PROSITE" id="PS01078">
    <property type="entry name" value="MOCF_BIOSYNTHESIS_1"/>
    <property type="match status" value="1"/>
</dbReference>
<evidence type="ECO:0000256" key="2">
    <source>
        <dbReference type="ARBA" id="ARBA00005046"/>
    </source>
</evidence>
<gene>
    <name evidence="15" type="ORF">QLX08_005954</name>
</gene>
<dbReference type="Pfam" id="PF03454">
    <property type="entry name" value="MoeA_C"/>
    <property type="match status" value="1"/>
</dbReference>
<comment type="function">
    <text evidence="13">Catalyzes two steps in the biosynthesis of the molybdenum cofactor. In the first step, molybdopterin is adenylated. Subsequently, molybdate is inserted into adenylated molybdopterin and AMP is released.</text>
</comment>
<dbReference type="Gene3D" id="3.90.105.10">
    <property type="entry name" value="Molybdopterin biosynthesis moea protein, domain 2"/>
    <property type="match status" value="1"/>
</dbReference>
<keyword evidence="11 13" id="KW-0501">Molybdenum cofactor biosynthesis</keyword>
<comment type="similarity">
    <text evidence="13">Belongs to the MoeA family.</text>
</comment>
<dbReference type="PANTHER" id="PTHR10192">
    <property type="entry name" value="MOLYBDOPTERIN BIOSYNTHESIS PROTEIN"/>
    <property type="match status" value="1"/>
</dbReference>
<keyword evidence="9" id="KW-0067">ATP-binding</keyword>
<dbReference type="Gene3D" id="2.40.340.10">
    <property type="entry name" value="MoeA, C-terminal, domain IV"/>
    <property type="match status" value="1"/>
</dbReference>
<dbReference type="InterPro" id="IPR005111">
    <property type="entry name" value="MoeA_C_domain_IV"/>
</dbReference>
<dbReference type="GO" id="GO:0007529">
    <property type="term" value="P:establishment of synaptic specificity at neuromuscular junction"/>
    <property type="evidence" value="ECO:0007669"/>
    <property type="project" value="TreeGrafter"/>
</dbReference>
<keyword evidence="16" id="KW-1185">Reference proteome</keyword>
<feature type="domain" description="MoaB/Mog" evidence="14">
    <location>
        <begin position="395"/>
        <end position="538"/>
    </location>
</feature>
<evidence type="ECO:0000313" key="16">
    <source>
        <dbReference type="Proteomes" id="UP001432146"/>
    </source>
</evidence>
<keyword evidence="12" id="KW-0511">Multifunctional enzyme</keyword>
<accession>A0AAW0ZVS5</accession>
<dbReference type="CDD" id="cd00887">
    <property type="entry name" value="MoeA"/>
    <property type="match status" value="1"/>
</dbReference>
<dbReference type="InterPro" id="IPR036135">
    <property type="entry name" value="MoeA_linker/N_sf"/>
</dbReference>
<evidence type="ECO:0000256" key="11">
    <source>
        <dbReference type="ARBA" id="ARBA00023150"/>
    </source>
</evidence>
<dbReference type="GO" id="GO:0006777">
    <property type="term" value="P:Mo-molybdopterin cofactor biosynthetic process"/>
    <property type="evidence" value="ECO:0007669"/>
    <property type="project" value="UniProtKB-UniRule"/>
</dbReference>
<feature type="domain" description="MoaB/Mog" evidence="14">
    <location>
        <begin position="7"/>
        <end position="159"/>
    </location>
</feature>
<dbReference type="CDD" id="cd00886">
    <property type="entry name" value="MogA_MoaB"/>
    <property type="match status" value="1"/>
</dbReference>
<dbReference type="GO" id="GO:0099634">
    <property type="term" value="C:postsynaptic specialization membrane"/>
    <property type="evidence" value="ECO:0007669"/>
    <property type="project" value="GOC"/>
</dbReference>
<dbReference type="NCBIfam" id="TIGR00177">
    <property type="entry name" value="molyb_syn"/>
    <property type="match status" value="2"/>
</dbReference>
<dbReference type="GO" id="GO:0005524">
    <property type="term" value="F:ATP binding"/>
    <property type="evidence" value="ECO:0007669"/>
    <property type="project" value="UniProtKB-UniRule"/>
</dbReference>
<sequence length="629" mass="69055">MDPIRFGLLTVSDSCYKNEDKDESGPEIEQYIKDENSNIGKILKGQIYHKSIIPDEEFMIKDFLISWSNSRKLDVILTIGGTGFSRRDVTPEATKQVIQKEASGIVAAMLMSNLKITPMAMLSRAVCGIRDKTLIINLPGSPKAAKECLNAIALVIPHAVDLIRDNKDKIKDTHGTMQNNILSEISSSEGQGKISSYLGNIVERNRESPYPMISVEKALQLICNCIEPLNFNNKLEEDLERCHGKILDGDLYSKYDLPPFRASIKDGYAVLADDGKGKRKVLSRIKAGGTATAIKLVHGTCVRVNTGAPIPDDATAVVQVEDTKLIKGTSDNMEEEEIEIMTKVQLGQDIRPIGCDIKKEELILKSGTKLGAIELGLAAACGYKKLFVTDLPKIGVLSTGDELQCPGTALMPGHIYDSNKITLLSILKENGFDPLDMGIALDDENIMIDKIKHALQQVDVLITSGSVSMGDRDMLKPILEYYFNATIHFGRVNMKPGKPTTFATCFFQNKKKYLLCLPGNPVSATVTMNLFALPLLKQLCKDTSIPIIVLAKLMSSYNLDPRPEYARAILKWSGIDTLPLAYSTGNQISSKLLSCKNANALLMLPGRKGGKTVLKQGEIVQAMLLEFTQ</sequence>
<keyword evidence="10 13" id="KW-0460">Magnesium</keyword>
<dbReference type="InterPro" id="IPR008284">
    <property type="entry name" value="MoCF_biosynth_CS"/>
</dbReference>
<evidence type="ECO:0000256" key="6">
    <source>
        <dbReference type="ARBA" id="ARBA00022679"/>
    </source>
</evidence>
<evidence type="ECO:0000256" key="7">
    <source>
        <dbReference type="ARBA" id="ARBA00022723"/>
    </source>
</evidence>
<dbReference type="InterPro" id="IPR036425">
    <property type="entry name" value="MoaB/Mog-like_dom_sf"/>
</dbReference>
<evidence type="ECO:0000256" key="8">
    <source>
        <dbReference type="ARBA" id="ARBA00022741"/>
    </source>
</evidence>
<evidence type="ECO:0000256" key="3">
    <source>
        <dbReference type="ARBA" id="ARBA00007589"/>
    </source>
</evidence>
<comment type="catalytic activity">
    <reaction evidence="13">
        <text>molybdopterin + ATP + H(+) = adenylyl-molybdopterin + diphosphate</text>
        <dbReference type="Rhea" id="RHEA:31331"/>
        <dbReference type="ChEBI" id="CHEBI:15378"/>
        <dbReference type="ChEBI" id="CHEBI:30616"/>
        <dbReference type="ChEBI" id="CHEBI:33019"/>
        <dbReference type="ChEBI" id="CHEBI:58698"/>
        <dbReference type="ChEBI" id="CHEBI:62727"/>
    </reaction>
</comment>
<keyword evidence="8" id="KW-0547">Nucleotide-binding</keyword>
<protein>
    <recommendedName>
        <fullName evidence="14">MoaB/Mog domain-containing protein</fullName>
    </recommendedName>
</protein>
<dbReference type="GO" id="GO:0097112">
    <property type="term" value="P:gamma-aminobutyric acid receptor clustering"/>
    <property type="evidence" value="ECO:0007669"/>
    <property type="project" value="TreeGrafter"/>
</dbReference>
<dbReference type="InterPro" id="IPR036688">
    <property type="entry name" value="MoeA_C_domain_IV_sf"/>
</dbReference>
<evidence type="ECO:0000256" key="4">
    <source>
        <dbReference type="ARBA" id="ARBA00008339"/>
    </source>
</evidence>
<proteinExistence type="inferred from homology"/>
<evidence type="ECO:0000256" key="9">
    <source>
        <dbReference type="ARBA" id="ARBA00022840"/>
    </source>
</evidence>
<dbReference type="SUPFAM" id="SSF53218">
    <property type="entry name" value="Molybdenum cofactor biosynthesis proteins"/>
    <property type="match status" value="2"/>
</dbReference>
<keyword evidence="6 13" id="KW-0808">Transferase</keyword>
<dbReference type="InterPro" id="IPR005110">
    <property type="entry name" value="MoeA_linker/N"/>
</dbReference>
<dbReference type="InterPro" id="IPR001453">
    <property type="entry name" value="MoaB/Mog_dom"/>
</dbReference>
<dbReference type="GO" id="GO:0098970">
    <property type="term" value="P:postsynaptic neurotransmitter receptor diffusion trapping"/>
    <property type="evidence" value="ECO:0007669"/>
    <property type="project" value="TreeGrafter"/>
</dbReference>
<comment type="similarity">
    <text evidence="3">In the N-terminal section; belongs to the MoaB/Mog family.</text>
</comment>
<dbReference type="FunFam" id="2.170.190.11:FF:000001">
    <property type="entry name" value="Molybdopterin molybdenumtransferase"/>
    <property type="match status" value="1"/>
</dbReference>